<dbReference type="AlphaFoldDB" id="A0A5C7G0P7"/>
<gene>
    <name evidence="3" type="ORF">FUA23_01235</name>
</gene>
<protein>
    <recommendedName>
        <fullName evidence="5">TolB protein</fullName>
    </recommendedName>
</protein>
<evidence type="ECO:0000256" key="1">
    <source>
        <dbReference type="ARBA" id="ARBA00009820"/>
    </source>
</evidence>
<dbReference type="Proteomes" id="UP000321907">
    <property type="component" value="Unassembled WGS sequence"/>
</dbReference>
<comment type="caution">
    <text evidence="3">The sequence shown here is derived from an EMBL/GenBank/DDBJ whole genome shotgun (WGS) entry which is preliminary data.</text>
</comment>
<dbReference type="InterPro" id="IPR011659">
    <property type="entry name" value="WD40"/>
</dbReference>
<name>A0A5C7G0P7_9BACT</name>
<feature type="chain" id="PRO_5022739265" description="TolB protein" evidence="2">
    <location>
        <begin position="23"/>
        <end position="1044"/>
    </location>
</feature>
<evidence type="ECO:0000313" key="4">
    <source>
        <dbReference type="Proteomes" id="UP000321907"/>
    </source>
</evidence>
<dbReference type="SUPFAM" id="SSF82171">
    <property type="entry name" value="DPP6 N-terminal domain-like"/>
    <property type="match status" value="1"/>
</dbReference>
<dbReference type="Pfam" id="PF07676">
    <property type="entry name" value="PD40"/>
    <property type="match status" value="2"/>
</dbReference>
<dbReference type="Gene3D" id="2.120.10.30">
    <property type="entry name" value="TolB, C-terminal domain"/>
    <property type="match status" value="2"/>
</dbReference>
<dbReference type="PANTHER" id="PTHR36842">
    <property type="entry name" value="PROTEIN TOLB HOMOLOG"/>
    <property type="match status" value="1"/>
</dbReference>
<dbReference type="PANTHER" id="PTHR36842:SF1">
    <property type="entry name" value="PROTEIN TOLB"/>
    <property type="match status" value="1"/>
</dbReference>
<dbReference type="OrthoDB" id="9815657at2"/>
<reference evidence="3 4" key="1">
    <citation type="submission" date="2019-08" db="EMBL/GenBank/DDBJ databases">
        <title>Lewinella sp. strain SSH13 Genome sequencing and assembly.</title>
        <authorList>
            <person name="Kim I."/>
        </authorList>
    </citation>
    <scope>NUCLEOTIDE SEQUENCE [LARGE SCALE GENOMIC DNA]</scope>
    <source>
        <strain evidence="3 4">SSH13</strain>
    </source>
</reference>
<evidence type="ECO:0008006" key="5">
    <source>
        <dbReference type="Google" id="ProtNLM"/>
    </source>
</evidence>
<proteinExistence type="inferred from homology"/>
<organism evidence="3 4">
    <name type="scientific">Neolewinella aurantiaca</name>
    <dbReference type="NCBI Taxonomy" id="2602767"/>
    <lineage>
        <taxon>Bacteria</taxon>
        <taxon>Pseudomonadati</taxon>
        <taxon>Bacteroidota</taxon>
        <taxon>Saprospiria</taxon>
        <taxon>Saprospirales</taxon>
        <taxon>Lewinellaceae</taxon>
        <taxon>Neolewinella</taxon>
    </lineage>
</organism>
<comment type="similarity">
    <text evidence="1">Belongs to the TolB family.</text>
</comment>
<keyword evidence="2" id="KW-0732">Signal</keyword>
<keyword evidence="4" id="KW-1185">Reference proteome</keyword>
<evidence type="ECO:0000313" key="3">
    <source>
        <dbReference type="EMBL" id="TXF91349.1"/>
    </source>
</evidence>
<evidence type="ECO:0000256" key="2">
    <source>
        <dbReference type="SAM" id="SignalP"/>
    </source>
</evidence>
<sequence>MKKNYHLWTVLAALLLPAFVAAQTGGFGRNKPHYENFDFKVHESPHFELYSYIDNAEWLQDFLNDSEEWYRVHQRVLKDTIDFRNPMIIYANHPDFQQTNAINGAIGTGTGGVTEAFKNRVILPVAHTNQQTHHVLGHELVHAFQYDMIIRGDGTKLNDLSNLPLWMVEGLAEYLSIGAVDPFTAMWMRDAVLNDDIPTLKQLDSGKYFPYRYGQAFWAFVTGLKGDEIIAPYFRATAKHGIEKSTKLILGYDFEAFSQLWQDALRKTYEDNIGGATEDRNVGRELISAAEKNGGRINIAPEISPNGKYLIFLSERDLFNIDLFLADARSGKIIRKIRSNKVSSHIDELSYIENSGTWSPDSRQFAYTFVGKGKTGLAIADVRKGQATRTIFPEGVPAFTDPAWSPDGKSIVVSGLVDGYSDLFSIDLRSERVTRLTNDRFSESHPHWGTDGETIFYSTDRVGMKTKNRPHGALRFNLASLNVNTGASTDLDLFPGADNLNPVQARDGRLYFLSNRDGFRNIYRYDLASDSLEQVTDLITGVSGITHYAPAMSIDRANNRLVYTYFNQKGYRIYGALADRLDAKPVDKNAVDLTPATLPRLNKRATVVVDELLANMDKDEVLSADSIIEKPYESNFKLDYITGSSGVGVGSNPVFGTNAGLAGGVQAIFSDVLGNNQLFGSLAANGEISDFGGSVGWLNRKHRINYGASLGRTPYRSFGLLTPRLDSLQYGDDAFVEVGNSPYLIRRLYQDQASVFGQYAFSTKLRLEASASMSLFSDRVDQYNRYFDPVTGLQVTVTGNRPERREDLEGESFFLGTAGLALVGDDSRFGLTAPISGYRYRLGVDQYMGEFDFTSVTADYRHYLWFGKGALALRVMHQGRYGGNGNDLFPLYLGSPWYIRGLSGNDVLPALQAGGRDINELLGSKLLVANAEIRIPFTGPKQLALIKSKLLLTDLNFFVDGGAAFTTFDQFGGAEFTTDQNGEPLINPVTGQPYVARFGVKPIFTAGVSARVNVFGQLVVEPYLARPMVKGGAWSFGLNLLPGW</sequence>
<dbReference type="EMBL" id="VOXD01000002">
    <property type="protein sequence ID" value="TXF91349.1"/>
    <property type="molecule type" value="Genomic_DNA"/>
</dbReference>
<dbReference type="InterPro" id="IPR011042">
    <property type="entry name" value="6-blade_b-propeller_TolB-like"/>
</dbReference>
<accession>A0A5C7G0P7</accession>
<feature type="signal peptide" evidence="2">
    <location>
        <begin position="1"/>
        <end position="22"/>
    </location>
</feature>
<dbReference type="RefSeq" id="WP_147928888.1">
    <property type="nucleotide sequence ID" value="NZ_VOXD01000002.1"/>
</dbReference>